<dbReference type="OrthoDB" id="10465728at2759"/>
<gene>
    <name evidence="1" type="ORF">WBA_LOCUS4433</name>
</gene>
<protein>
    <submittedName>
        <fullName evidence="1">Uncharacterized protein</fullName>
    </submittedName>
</protein>
<proteinExistence type="predicted"/>
<organism evidence="1 2">
    <name type="scientific">Wuchereria bancrofti</name>
    <dbReference type="NCBI Taxonomy" id="6293"/>
    <lineage>
        <taxon>Eukaryota</taxon>
        <taxon>Metazoa</taxon>
        <taxon>Ecdysozoa</taxon>
        <taxon>Nematoda</taxon>
        <taxon>Chromadorea</taxon>
        <taxon>Rhabditida</taxon>
        <taxon>Spirurina</taxon>
        <taxon>Spiruromorpha</taxon>
        <taxon>Filarioidea</taxon>
        <taxon>Onchocercidae</taxon>
        <taxon>Wuchereria</taxon>
    </lineage>
</organism>
<keyword evidence="2" id="KW-1185">Reference proteome</keyword>
<dbReference type="InParanoid" id="A0A3P7E2Z6"/>
<accession>A0A3P7E2Z6</accession>
<evidence type="ECO:0000313" key="1">
    <source>
        <dbReference type="EMBL" id="VDM11047.1"/>
    </source>
</evidence>
<dbReference type="Proteomes" id="UP000270924">
    <property type="component" value="Unassembled WGS sequence"/>
</dbReference>
<evidence type="ECO:0000313" key="2">
    <source>
        <dbReference type="Proteomes" id="UP000270924"/>
    </source>
</evidence>
<dbReference type="AlphaFoldDB" id="A0A3P7E2Z6"/>
<dbReference type="OMA" id="NCNSIYL"/>
<sequence length="279" mass="31535">MKKTTKHVKFELPIINNNNKSKNEIDTTLLLLSKKFPSIDHKFPSIDHKFPKISHISSLQQKLRNDINTNAITNVNYNSSKYHTTTKLSPLSSSSSSSLSLINQSKRSIAAKATTTTTTAKSIYSTNDKMVNAYLTKSKISSTISPTTIKIKKPYAYATSRISHINTTTIPQSMQKSLQLINCNSIYLRSKLSPPPIDITRKFSIICLKNENSTNIPMINMADKKQFNNGRYQNDKMEILQLNIPWRKIFSTTQQNHSTIADIASISYDNQINLVSLKF</sequence>
<reference evidence="1 2" key="1">
    <citation type="submission" date="2018-11" db="EMBL/GenBank/DDBJ databases">
        <authorList>
            <consortium name="Pathogen Informatics"/>
        </authorList>
    </citation>
    <scope>NUCLEOTIDE SEQUENCE [LARGE SCALE GENOMIC DNA]</scope>
</reference>
<dbReference type="EMBL" id="UYWW01001822">
    <property type="protein sequence ID" value="VDM11047.1"/>
    <property type="molecule type" value="Genomic_DNA"/>
</dbReference>
<name>A0A3P7E2Z6_WUCBA</name>